<dbReference type="AlphaFoldDB" id="A0A540VNC6"/>
<organism evidence="6 7">
    <name type="scientific">Spiribacter salinus</name>
    <dbReference type="NCBI Taxonomy" id="1335746"/>
    <lineage>
        <taxon>Bacteria</taxon>
        <taxon>Pseudomonadati</taxon>
        <taxon>Pseudomonadota</taxon>
        <taxon>Gammaproteobacteria</taxon>
        <taxon>Chromatiales</taxon>
        <taxon>Ectothiorhodospiraceae</taxon>
        <taxon>Spiribacter</taxon>
    </lineage>
</organism>
<dbReference type="Gene3D" id="1.10.150.130">
    <property type="match status" value="1"/>
</dbReference>
<dbReference type="Pfam" id="PF00589">
    <property type="entry name" value="Phage_integrase"/>
    <property type="match status" value="1"/>
</dbReference>
<dbReference type="InterPro" id="IPR053876">
    <property type="entry name" value="Phage_int_M"/>
</dbReference>
<dbReference type="InterPro" id="IPR025166">
    <property type="entry name" value="Integrase_DNA_bind_dom"/>
</dbReference>
<dbReference type="SUPFAM" id="SSF56349">
    <property type="entry name" value="DNA breaking-rejoining enzymes"/>
    <property type="match status" value="1"/>
</dbReference>
<dbReference type="PANTHER" id="PTHR30629:SF2">
    <property type="entry name" value="PROPHAGE INTEGRASE INTS-RELATED"/>
    <property type="match status" value="1"/>
</dbReference>
<dbReference type="GO" id="GO:0006310">
    <property type="term" value="P:DNA recombination"/>
    <property type="evidence" value="ECO:0007669"/>
    <property type="project" value="UniProtKB-KW"/>
</dbReference>
<dbReference type="InterPro" id="IPR010998">
    <property type="entry name" value="Integrase_recombinase_N"/>
</dbReference>
<feature type="domain" description="Tyr recombinase" evidence="5">
    <location>
        <begin position="226"/>
        <end position="396"/>
    </location>
</feature>
<dbReference type="EMBL" id="VIFK01000239">
    <property type="protein sequence ID" value="TQE98265.1"/>
    <property type="molecule type" value="Genomic_DNA"/>
</dbReference>
<comment type="similarity">
    <text evidence="1">Belongs to the 'phage' integrase family.</text>
</comment>
<dbReference type="CDD" id="cd00801">
    <property type="entry name" value="INT_P4_C"/>
    <property type="match status" value="1"/>
</dbReference>
<dbReference type="Pfam" id="PF13356">
    <property type="entry name" value="Arm-DNA-bind_3"/>
    <property type="match status" value="1"/>
</dbReference>
<gene>
    <name evidence="6" type="ORF">FKY71_14725</name>
</gene>
<dbReference type="GO" id="GO:0015074">
    <property type="term" value="P:DNA integration"/>
    <property type="evidence" value="ECO:0007669"/>
    <property type="project" value="UniProtKB-KW"/>
</dbReference>
<keyword evidence="3" id="KW-0238">DNA-binding</keyword>
<dbReference type="InterPro" id="IPR011010">
    <property type="entry name" value="DNA_brk_join_enz"/>
</dbReference>
<accession>A0A540VNC6</accession>
<dbReference type="InterPro" id="IPR013762">
    <property type="entry name" value="Integrase-like_cat_sf"/>
</dbReference>
<evidence type="ECO:0000256" key="1">
    <source>
        <dbReference type="ARBA" id="ARBA00008857"/>
    </source>
</evidence>
<comment type="caution">
    <text evidence="6">The sequence shown here is derived from an EMBL/GenBank/DDBJ whole genome shotgun (WGS) entry which is preliminary data.</text>
</comment>
<evidence type="ECO:0000256" key="2">
    <source>
        <dbReference type="ARBA" id="ARBA00022908"/>
    </source>
</evidence>
<dbReference type="PROSITE" id="PS51898">
    <property type="entry name" value="TYR_RECOMBINASE"/>
    <property type="match status" value="1"/>
</dbReference>
<evidence type="ECO:0000313" key="6">
    <source>
        <dbReference type="EMBL" id="TQE98265.1"/>
    </source>
</evidence>
<keyword evidence="4" id="KW-0233">DNA recombination</keyword>
<dbReference type="Proteomes" id="UP000315400">
    <property type="component" value="Unassembled WGS sequence"/>
</dbReference>
<keyword evidence="2" id="KW-0229">DNA integration</keyword>
<evidence type="ECO:0000256" key="4">
    <source>
        <dbReference type="ARBA" id="ARBA00023172"/>
    </source>
</evidence>
<protein>
    <submittedName>
        <fullName evidence="6">Tyrosine-type recombinase/integrase</fullName>
    </submittedName>
</protein>
<evidence type="ECO:0000313" key="7">
    <source>
        <dbReference type="Proteomes" id="UP000315400"/>
    </source>
</evidence>
<evidence type="ECO:0000256" key="3">
    <source>
        <dbReference type="ARBA" id="ARBA00023125"/>
    </source>
</evidence>
<dbReference type="GO" id="GO:0003677">
    <property type="term" value="F:DNA binding"/>
    <property type="evidence" value="ECO:0007669"/>
    <property type="project" value="UniProtKB-KW"/>
</dbReference>
<dbReference type="PANTHER" id="PTHR30629">
    <property type="entry name" value="PROPHAGE INTEGRASE"/>
    <property type="match status" value="1"/>
</dbReference>
<dbReference type="InterPro" id="IPR038488">
    <property type="entry name" value="Integrase_DNA-bd_sf"/>
</dbReference>
<reference evidence="6 7" key="1">
    <citation type="submission" date="2019-06" db="EMBL/GenBank/DDBJ databases">
        <title>Metagenome assembled Genome of Spiribacter salinus SL48-SHIP from the microbial mat of Salt Lake 48 (Novosibirsk region, Russia).</title>
        <authorList>
            <person name="Shipova A."/>
            <person name="Rozanov A.S."/>
            <person name="Bryanskaya A.V."/>
            <person name="Peltek S.E."/>
        </authorList>
    </citation>
    <scope>NUCLEOTIDE SEQUENCE [LARGE SCALE GENOMIC DNA]</scope>
    <source>
        <strain evidence="6">SL48-SHIP-2</strain>
    </source>
</reference>
<sequence length="418" mass="47025">MEVRMPKIPKELNALDVRRKLAPGRWAVGGVRGLMLHVGEPVDDDTPPARSWVLRITIGKRRREAGLGPFPEVGLAEARERARAFRKAVQEGRDPIAERDQARQQLIEVDARRLTFEEAARRCHAARAAEFRSDKHRQDWINSLVMHAFPIIGARPVDRVDLPEVQAVLAPIWNTKTETATRVRQRMEAVLAWATVSGYRSGDNPARWAENLDQLLPKPSKIRRVRHLAALPYQEAGTFMQDLRKRNGQGARALEFAILTAARSGEVRGMVWDEIDLEGKVWTVPADRIKAGKTHRVPLSEAALALLRATSHREGLVFRSVTGKPLSDMTLSAVCKRMNVDAVPHGFRSTFKDWSRSCTRYPDEASELALAHVNSDGTRAAYARDELLPMRRRLMDDWARFLAEPMTSGDVVRLGAGR</sequence>
<dbReference type="InterPro" id="IPR050808">
    <property type="entry name" value="Phage_Integrase"/>
</dbReference>
<evidence type="ECO:0000259" key="5">
    <source>
        <dbReference type="PROSITE" id="PS51898"/>
    </source>
</evidence>
<dbReference type="Gene3D" id="3.30.160.390">
    <property type="entry name" value="Integrase, DNA-binding domain"/>
    <property type="match status" value="1"/>
</dbReference>
<dbReference type="Pfam" id="PF22022">
    <property type="entry name" value="Phage_int_M"/>
    <property type="match status" value="1"/>
</dbReference>
<dbReference type="InterPro" id="IPR002104">
    <property type="entry name" value="Integrase_catalytic"/>
</dbReference>
<name>A0A540VNC6_9GAMM</name>
<dbReference type="Gene3D" id="1.10.443.10">
    <property type="entry name" value="Intergrase catalytic core"/>
    <property type="match status" value="1"/>
</dbReference>
<proteinExistence type="inferred from homology"/>